<dbReference type="InterPro" id="IPR004090">
    <property type="entry name" value="Chemotax_Me-accpt_rcpt"/>
</dbReference>
<dbReference type="PROSITE" id="PS50111">
    <property type="entry name" value="CHEMOTAXIS_TRANSDUC_2"/>
    <property type="match status" value="1"/>
</dbReference>
<evidence type="ECO:0000256" key="3">
    <source>
        <dbReference type="ARBA" id="ARBA00022519"/>
    </source>
</evidence>
<evidence type="ECO:0000256" key="6">
    <source>
        <dbReference type="ARBA" id="ARBA00023136"/>
    </source>
</evidence>
<dbReference type="EMBL" id="JACHHY010000015">
    <property type="protein sequence ID" value="MBB5019279.1"/>
    <property type="molecule type" value="Genomic_DNA"/>
</dbReference>
<keyword evidence="7 9" id="KW-0807">Transducer</keyword>
<gene>
    <name evidence="14" type="ORF">HNQ59_002577</name>
</gene>
<comment type="subcellular location">
    <subcellularLocation>
        <location evidence="1">Cell inner membrane</location>
        <topology evidence="1">Multi-pass membrane protein</topology>
    </subcellularLocation>
</comment>
<feature type="coiled-coil region" evidence="10">
    <location>
        <begin position="338"/>
        <end position="365"/>
    </location>
</feature>
<protein>
    <submittedName>
        <fullName evidence="14">Methyl-accepting chemotaxis protein/methyl-accepting chemotaxis protein-3 (Ribose and galactose sensor receptor)</fullName>
    </submittedName>
</protein>
<name>A0A840MQC2_9PROT</name>
<dbReference type="GO" id="GO:0004888">
    <property type="term" value="F:transmembrane signaling receptor activity"/>
    <property type="evidence" value="ECO:0007669"/>
    <property type="project" value="InterPro"/>
</dbReference>
<dbReference type="PROSITE" id="PS50192">
    <property type="entry name" value="T_SNARE"/>
    <property type="match status" value="1"/>
</dbReference>
<comment type="caution">
    <text evidence="14">The sequence shown here is derived from an EMBL/GenBank/DDBJ whole genome shotgun (WGS) entry which is preliminary data.</text>
</comment>
<evidence type="ECO:0000256" key="2">
    <source>
        <dbReference type="ARBA" id="ARBA00022475"/>
    </source>
</evidence>
<keyword evidence="3" id="KW-0997">Cell inner membrane</keyword>
<dbReference type="SMART" id="SM01049">
    <property type="entry name" value="Cache_2"/>
    <property type="match status" value="1"/>
</dbReference>
<dbReference type="Pfam" id="PF00015">
    <property type="entry name" value="MCPsignal"/>
    <property type="match status" value="1"/>
</dbReference>
<dbReference type="GO" id="GO:0006935">
    <property type="term" value="P:chemotaxis"/>
    <property type="evidence" value="ECO:0007669"/>
    <property type="project" value="InterPro"/>
</dbReference>
<evidence type="ECO:0000256" key="5">
    <source>
        <dbReference type="ARBA" id="ARBA00022989"/>
    </source>
</evidence>
<evidence type="ECO:0000256" key="1">
    <source>
        <dbReference type="ARBA" id="ARBA00004429"/>
    </source>
</evidence>
<evidence type="ECO:0000259" key="13">
    <source>
        <dbReference type="PROSITE" id="PS50192"/>
    </source>
</evidence>
<evidence type="ECO:0000313" key="15">
    <source>
        <dbReference type="Proteomes" id="UP000575898"/>
    </source>
</evidence>
<organism evidence="14 15">
    <name type="scientific">Chitinivorax tropicus</name>
    <dbReference type="NCBI Taxonomy" id="714531"/>
    <lineage>
        <taxon>Bacteria</taxon>
        <taxon>Pseudomonadati</taxon>
        <taxon>Pseudomonadota</taxon>
        <taxon>Betaproteobacteria</taxon>
        <taxon>Chitinivorax</taxon>
    </lineage>
</organism>
<feature type="domain" description="Methyl-accepting transducer" evidence="12">
    <location>
        <begin position="267"/>
        <end position="503"/>
    </location>
</feature>
<dbReference type="PANTHER" id="PTHR32089">
    <property type="entry name" value="METHYL-ACCEPTING CHEMOTAXIS PROTEIN MCPB"/>
    <property type="match status" value="1"/>
</dbReference>
<dbReference type="CDD" id="cd11386">
    <property type="entry name" value="MCP_signal"/>
    <property type="match status" value="1"/>
</dbReference>
<evidence type="ECO:0000256" key="9">
    <source>
        <dbReference type="PROSITE-ProRule" id="PRU00284"/>
    </source>
</evidence>
<dbReference type="PANTHER" id="PTHR32089:SF119">
    <property type="entry name" value="METHYL-ACCEPTING CHEMOTAXIS PROTEIN CTPL"/>
    <property type="match status" value="1"/>
</dbReference>
<sequence length="539" mass="58287">MKLSTRLAIIVVSTIIGLITITMIALTTIKHTMQKEREMQITTLLRLTHKMVSHYQEQEQSGKLTKEAAQSQAKAAVKSMRFEDDYFFMRDMNDTMLIHPDPKREGKHDPGTKLPDGRYSAQVYRDAVANKPIGFAQTYVARPRSTDKEVKYPKLNGVIKFEPWGWIIGIGFFTDDIESTYWSYATSFILAGSIVVVVVVLLAFGMSRRIYAVLGGEPAYAAAVAVEIANGNLSQQVSTNQRHDSLLSSIARMQTSLRGMIDGIQQGSNALGGSAANLTAQMVHINDAARSSSDATTATAAAVQQMTSSVEQISQSARETELNSERSTVLAANGEKLVSQAAHEIQRVSDQIDSASQQIHGLMERSREIGGIAAVIKEIADQTNLLALNAAIEAARAGEQGRGFAVVADEVRKLAERTSGATEQITGMIQGIQHDTQSVVSSMQAVTPQVAKGVSMAEQAAESLREISEGARDTLGKIRSVAHATSEQSTASNSIASNIDRIAAMVDSAAESVRQANQTVRSLEQLSVDLRASVSQFRL</sequence>
<feature type="domain" description="T-SNARE coiled-coil homology" evidence="13">
    <location>
        <begin position="454"/>
        <end position="516"/>
    </location>
</feature>
<keyword evidence="4 11" id="KW-0812">Transmembrane</keyword>
<keyword evidence="10" id="KW-0175">Coiled coil</keyword>
<dbReference type="InterPro" id="IPR033480">
    <property type="entry name" value="sCache_2"/>
</dbReference>
<keyword evidence="14" id="KW-0675">Receptor</keyword>
<dbReference type="Proteomes" id="UP000575898">
    <property type="component" value="Unassembled WGS sequence"/>
</dbReference>
<evidence type="ECO:0000256" key="10">
    <source>
        <dbReference type="SAM" id="Coils"/>
    </source>
</evidence>
<dbReference type="PRINTS" id="PR00260">
    <property type="entry name" value="CHEMTRNSDUCR"/>
</dbReference>
<evidence type="ECO:0000256" key="11">
    <source>
        <dbReference type="SAM" id="Phobius"/>
    </source>
</evidence>
<dbReference type="InterPro" id="IPR000727">
    <property type="entry name" value="T_SNARE_dom"/>
</dbReference>
<feature type="transmembrane region" description="Helical" evidence="11">
    <location>
        <begin position="7"/>
        <end position="29"/>
    </location>
</feature>
<evidence type="ECO:0000256" key="4">
    <source>
        <dbReference type="ARBA" id="ARBA00022692"/>
    </source>
</evidence>
<dbReference type="RefSeq" id="WP_184039858.1">
    <property type="nucleotide sequence ID" value="NZ_JACHHY010000015.1"/>
</dbReference>
<evidence type="ECO:0000313" key="14">
    <source>
        <dbReference type="EMBL" id="MBB5019279.1"/>
    </source>
</evidence>
<evidence type="ECO:0000256" key="7">
    <source>
        <dbReference type="ARBA" id="ARBA00023224"/>
    </source>
</evidence>
<evidence type="ECO:0000256" key="8">
    <source>
        <dbReference type="ARBA" id="ARBA00029447"/>
    </source>
</evidence>
<keyword evidence="15" id="KW-1185">Reference proteome</keyword>
<reference evidence="14 15" key="1">
    <citation type="submission" date="2020-08" db="EMBL/GenBank/DDBJ databases">
        <title>Genomic Encyclopedia of Type Strains, Phase IV (KMG-IV): sequencing the most valuable type-strain genomes for metagenomic binning, comparative biology and taxonomic classification.</title>
        <authorList>
            <person name="Goeker M."/>
        </authorList>
    </citation>
    <scope>NUCLEOTIDE SEQUENCE [LARGE SCALE GENOMIC DNA]</scope>
    <source>
        <strain evidence="14 15">DSM 27165</strain>
    </source>
</reference>
<dbReference type="InterPro" id="IPR004089">
    <property type="entry name" value="MCPsignal_dom"/>
</dbReference>
<dbReference type="SUPFAM" id="SSF58104">
    <property type="entry name" value="Methyl-accepting chemotaxis protein (MCP) signaling domain"/>
    <property type="match status" value="1"/>
</dbReference>
<keyword evidence="6 11" id="KW-0472">Membrane</keyword>
<keyword evidence="5 11" id="KW-1133">Transmembrane helix</keyword>
<evidence type="ECO:0000259" key="12">
    <source>
        <dbReference type="PROSITE" id="PS50111"/>
    </source>
</evidence>
<keyword evidence="2" id="KW-1003">Cell membrane</keyword>
<feature type="transmembrane region" description="Helical" evidence="11">
    <location>
        <begin position="181"/>
        <end position="204"/>
    </location>
</feature>
<dbReference type="GO" id="GO:0005886">
    <property type="term" value="C:plasma membrane"/>
    <property type="evidence" value="ECO:0007669"/>
    <property type="project" value="UniProtKB-SubCell"/>
</dbReference>
<dbReference type="SMART" id="SM00283">
    <property type="entry name" value="MA"/>
    <property type="match status" value="1"/>
</dbReference>
<dbReference type="FunFam" id="1.10.287.950:FF:000001">
    <property type="entry name" value="Methyl-accepting chemotaxis sensory transducer"/>
    <property type="match status" value="1"/>
</dbReference>
<dbReference type="AlphaFoldDB" id="A0A840MQC2"/>
<accession>A0A840MQC2</accession>
<comment type="similarity">
    <text evidence="8">Belongs to the methyl-accepting chemotaxis (MCP) protein family.</text>
</comment>
<dbReference type="Gene3D" id="1.10.287.950">
    <property type="entry name" value="Methyl-accepting chemotaxis protein"/>
    <property type="match status" value="1"/>
</dbReference>
<dbReference type="GO" id="GO:0007165">
    <property type="term" value="P:signal transduction"/>
    <property type="evidence" value="ECO:0007669"/>
    <property type="project" value="UniProtKB-KW"/>
</dbReference>
<dbReference type="Gene3D" id="3.30.450.20">
    <property type="entry name" value="PAS domain"/>
    <property type="match status" value="1"/>
</dbReference>
<dbReference type="Pfam" id="PF17200">
    <property type="entry name" value="sCache_2"/>
    <property type="match status" value="1"/>
</dbReference>
<proteinExistence type="inferred from homology"/>